<evidence type="ECO:0000256" key="2">
    <source>
        <dbReference type="SAM" id="Phobius"/>
    </source>
</evidence>
<keyword evidence="2" id="KW-0472">Membrane</keyword>
<protein>
    <recommendedName>
        <fullName evidence="6">Gram-positive cocci surface proteins LPxTG domain-containing protein</fullName>
    </recommendedName>
</protein>
<sequence length="213" mass="21684">MRETAITLLACAMVLLPAPAALAAQHTAAVLAAPGNGQSAVEPRAEQQSPTPTPSPTGDADRPDDRPSFPSWPSMPPWPPDGSEPTPIPTPTSTPPPTPTPTSGEPSGEPSGSPSEEESDHQDVQAGLRQPETSAGPDAGRTPPGWTEQVSDRGTGTVEDDHGDDGDGASDGTGTENRAATPVTGQLLPVLPLGAGLTFLGLGLASFALRLRR</sequence>
<evidence type="ECO:0000256" key="3">
    <source>
        <dbReference type="SAM" id="SignalP"/>
    </source>
</evidence>
<evidence type="ECO:0000313" key="5">
    <source>
        <dbReference type="Proteomes" id="UP001501638"/>
    </source>
</evidence>
<feature type="transmembrane region" description="Helical" evidence="2">
    <location>
        <begin position="187"/>
        <end position="209"/>
    </location>
</feature>
<dbReference type="Proteomes" id="UP001501638">
    <property type="component" value="Unassembled WGS sequence"/>
</dbReference>
<keyword evidence="2" id="KW-1133">Transmembrane helix</keyword>
<gene>
    <name evidence="4" type="ORF">GCM10010405_60470</name>
</gene>
<feature type="chain" id="PRO_5046296107" description="Gram-positive cocci surface proteins LPxTG domain-containing protein" evidence="3">
    <location>
        <begin position="24"/>
        <end position="213"/>
    </location>
</feature>
<keyword evidence="3" id="KW-0732">Signal</keyword>
<feature type="signal peptide" evidence="3">
    <location>
        <begin position="1"/>
        <end position="23"/>
    </location>
</feature>
<accession>A0ABP5XWH0</accession>
<feature type="compositionally biased region" description="Pro residues" evidence="1">
    <location>
        <begin position="73"/>
        <end position="100"/>
    </location>
</feature>
<keyword evidence="2" id="KW-0812">Transmembrane</keyword>
<evidence type="ECO:0000256" key="1">
    <source>
        <dbReference type="SAM" id="MobiDB-lite"/>
    </source>
</evidence>
<keyword evidence="5" id="KW-1185">Reference proteome</keyword>
<feature type="region of interest" description="Disordered" evidence="1">
    <location>
        <begin position="35"/>
        <end position="184"/>
    </location>
</feature>
<organism evidence="4 5">
    <name type="scientific">Streptomyces macrosporus</name>
    <dbReference type="NCBI Taxonomy" id="44032"/>
    <lineage>
        <taxon>Bacteria</taxon>
        <taxon>Bacillati</taxon>
        <taxon>Actinomycetota</taxon>
        <taxon>Actinomycetes</taxon>
        <taxon>Kitasatosporales</taxon>
        <taxon>Streptomycetaceae</taxon>
        <taxon>Streptomyces</taxon>
    </lineage>
</organism>
<dbReference type="EMBL" id="BAAASZ010000052">
    <property type="protein sequence ID" value="GAA2467722.1"/>
    <property type="molecule type" value="Genomic_DNA"/>
</dbReference>
<name>A0ABP5XWH0_9ACTN</name>
<evidence type="ECO:0000313" key="4">
    <source>
        <dbReference type="EMBL" id="GAA2467722.1"/>
    </source>
</evidence>
<evidence type="ECO:0008006" key="6">
    <source>
        <dbReference type="Google" id="ProtNLM"/>
    </source>
</evidence>
<comment type="caution">
    <text evidence="4">The sequence shown here is derived from an EMBL/GenBank/DDBJ whole genome shotgun (WGS) entry which is preliminary data.</text>
</comment>
<dbReference type="RefSeq" id="WP_344329255.1">
    <property type="nucleotide sequence ID" value="NZ_BAAASZ010000052.1"/>
</dbReference>
<reference evidence="5" key="1">
    <citation type="journal article" date="2019" name="Int. J. Syst. Evol. Microbiol.">
        <title>The Global Catalogue of Microorganisms (GCM) 10K type strain sequencing project: providing services to taxonomists for standard genome sequencing and annotation.</title>
        <authorList>
            <consortium name="The Broad Institute Genomics Platform"/>
            <consortium name="The Broad Institute Genome Sequencing Center for Infectious Disease"/>
            <person name="Wu L."/>
            <person name="Ma J."/>
        </authorList>
    </citation>
    <scope>NUCLEOTIDE SEQUENCE [LARGE SCALE GENOMIC DNA]</scope>
    <source>
        <strain evidence="5">JCM 6305</strain>
    </source>
</reference>
<proteinExistence type="predicted"/>
<feature type="compositionally biased region" description="Low complexity" evidence="1">
    <location>
        <begin position="101"/>
        <end position="114"/>
    </location>
</feature>